<name>A0A9D4UVV5_ADICA</name>
<feature type="compositionally biased region" description="Polar residues" evidence="1">
    <location>
        <begin position="59"/>
        <end position="74"/>
    </location>
</feature>
<gene>
    <name evidence="2" type="ORF">GOP47_0010877</name>
</gene>
<evidence type="ECO:0000313" key="3">
    <source>
        <dbReference type="Proteomes" id="UP000886520"/>
    </source>
</evidence>
<comment type="caution">
    <text evidence="2">The sequence shown here is derived from an EMBL/GenBank/DDBJ whole genome shotgun (WGS) entry which is preliminary data.</text>
</comment>
<sequence length="112" mass="12550">MHQETSKLRPAVHLQRIEHNGLCTTSTTKIEKQSELCSTYSETINEVFALYAPHASSGVQLSDSISKHNTSQRSADPRTKSSHPQQQAIVGTSMCPNERRAAEHCRTRCPRF</sequence>
<feature type="region of interest" description="Disordered" evidence="1">
    <location>
        <begin position="59"/>
        <end position="88"/>
    </location>
</feature>
<organism evidence="2 3">
    <name type="scientific">Adiantum capillus-veneris</name>
    <name type="common">Maidenhair fern</name>
    <dbReference type="NCBI Taxonomy" id="13818"/>
    <lineage>
        <taxon>Eukaryota</taxon>
        <taxon>Viridiplantae</taxon>
        <taxon>Streptophyta</taxon>
        <taxon>Embryophyta</taxon>
        <taxon>Tracheophyta</taxon>
        <taxon>Polypodiopsida</taxon>
        <taxon>Polypodiidae</taxon>
        <taxon>Polypodiales</taxon>
        <taxon>Pteridineae</taxon>
        <taxon>Pteridaceae</taxon>
        <taxon>Vittarioideae</taxon>
        <taxon>Adiantum</taxon>
    </lineage>
</organism>
<dbReference type="Proteomes" id="UP000886520">
    <property type="component" value="Chromosome 10"/>
</dbReference>
<protein>
    <submittedName>
        <fullName evidence="2">Uncharacterized protein</fullName>
    </submittedName>
</protein>
<accession>A0A9D4UVV5</accession>
<dbReference type="EMBL" id="JABFUD020000010">
    <property type="protein sequence ID" value="KAI5074916.1"/>
    <property type="molecule type" value="Genomic_DNA"/>
</dbReference>
<dbReference type="AlphaFoldDB" id="A0A9D4UVV5"/>
<keyword evidence="3" id="KW-1185">Reference proteome</keyword>
<evidence type="ECO:0000313" key="2">
    <source>
        <dbReference type="EMBL" id="KAI5074916.1"/>
    </source>
</evidence>
<proteinExistence type="predicted"/>
<evidence type="ECO:0000256" key="1">
    <source>
        <dbReference type="SAM" id="MobiDB-lite"/>
    </source>
</evidence>
<reference evidence="2" key="1">
    <citation type="submission" date="2021-01" db="EMBL/GenBank/DDBJ databases">
        <title>Adiantum capillus-veneris genome.</title>
        <authorList>
            <person name="Fang Y."/>
            <person name="Liao Q."/>
        </authorList>
    </citation>
    <scope>NUCLEOTIDE SEQUENCE</scope>
    <source>
        <strain evidence="2">H3</strain>
        <tissue evidence="2">Leaf</tissue>
    </source>
</reference>